<feature type="compositionally biased region" description="Basic and acidic residues" evidence="5">
    <location>
        <begin position="258"/>
        <end position="270"/>
    </location>
</feature>
<proteinExistence type="predicted"/>
<gene>
    <name evidence="7" type="ORF">PHMEG_0002032</name>
</gene>
<feature type="compositionally biased region" description="Basic and acidic residues" evidence="5">
    <location>
        <begin position="353"/>
        <end position="372"/>
    </location>
</feature>
<feature type="domain" description="PHD-type" evidence="6">
    <location>
        <begin position="174"/>
        <end position="237"/>
    </location>
</feature>
<evidence type="ECO:0000256" key="1">
    <source>
        <dbReference type="ARBA" id="ARBA00022723"/>
    </source>
</evidence>
<sequence length="467" mass="52138">MIDTDDEKDKVQNGVDPTDDDISGESDGSSDLENSYPQLPSAPVDTLIAFRQQAAQKELQLTEKLKKEVIADARQRHQDRQRSKKKKTSQSKRRNSKSDVMSNGSTHLERHHANGTADGKLGQEAEDEWMVDCSCGLKEKNYDDGSSMIQCDSCAHWVHAKCADKQPEAVAQEKFMCFRCSWMFDCVCEVRNRPNHDDGQRMVECESCKTWQHTMCVGIPMGEEPADDYRCPRCVKKARRRKSSSKGSGSRDRQRKQSHSEQSRYRRKSSDASPVVAVDVRSAARSIDTLTTPTRAHRSRRAEPKESPKKERKVQSLSPPPAPEVSPPSTPPPPPSSPPPLSVVPSHAQPRSSKRDRSSLKRRSERERERKRSSASSSSPHRKRGRSLGSSPGKGLMLRGYSPASARTDTHSSQPVDVHSPLSLTPRGSSGHSYNSQNHSNGGRKRRGSSARDRLAKKLKIKKSSLR</sequence>
<feature type="compositionally biased region" description="Pro residues" evidence="5">
    <location>
        <begin position="318"/>
        <end position="342"/>
    </location>
</feature>
<dbReference type="GO" id="GO:0008270">
    <property type="term" value="F:zinc ion binding"/>
    <property type="evidence" value="ECO:0007669"/>
    <property type="project" value="UniProtKB-KW"/>
</dbReference>
<dbReference type="InterPro" id="IPR013083">
    <property type="entry name" value="Znf_RING/FYVE/PHD"/>
</dbReference>
<dbReference type="Gene3D" id="3.30.40.10">
    <property type="entry name" value="Zinc/RING finger domain, C3HC4 (zinc finger)"/>
    <property type="match status" value="2"/>
</dbReference>
<evidence type="ECO:0000313" key="7">
    <source>
        <dbReference type="EMBL" id="OWZ23135.1"/>
    </source>
</evidence>
<dbReference type="OrthoDB" id="5876800at2759"/>
<feature type="region of interest" description="Disordered" evidence="5">
    <location>
        <begin position="72"/>
        <end position="119"/>
    </location>
</feature>
<feature type="compositionally biased region" description="Acidic residues" evidence="5">
    <location>
        <begin position="17"/>
        <end position="30"/>
    </location>
</feature>
<evidence type="ECO:0000256" key="3">
    <source>
        <dbReference type="ARBA" id="ARBA00022833"/>
    </source>
</evidence>
<feature type="compositionally biased region" description="Basic and acidic residues" evidence="5">
    <location>
        <begin position="72"/>
        <end position="81"/>
    </location>
</feature>
<protein>
    <recommendedName>
        <fullName evidence="6">PHD-type domain-containing protein</fullName>
    </recommendedName>
</protein>
<feature type="compositionally biased region" description="Low complexity" evidence="5">
    <location>
        <begin position="271"/>
        <end position="286"/>
    </location>
</feature>
<organism evidence="7 8">
    <name type="scientific">Phytophthora megakarya</name>
    <dbReference type="NCBI Taxonomy" id="4795"/>
    <lineage>
        <taxon>Eukaryota</taxon>
        <taxon>Sar</taxon>
        <taxon>Stramenopiles</taxon>
        <taxon>Oomycota</taxon>
        <taxon>Peronosporomycetes</taxon>
        <taxon>Peronosporales</taxon>
        <taxon>Peronosporaceae</taxon>
        <taxon>Phytophthora</taxon>
    </lineage>
</organism>
<dbReference type="PANTHER" id="PTHR46201">
    <property type="entry name" value="PHD FINGER PROTEIN MALE MEIOCYTE DEATH 1-RELATED"/>
    <property type="match status" value="1"/>
</dbReference>
<evidence type="ECO:0000256" key="2">
    <source>
        <dbReference type="ARBA" id="ARBA00022771"/>
    </source>
</evidence>
<feature type="region of interest" description="Disordered" evidence="5">
    <location>
        <begin position="1"/>
        <end position="44"/>
    </location>
</feature>
<dbReference type="SUPFAM" id="SSF57903">
    <property type="entry name" value="FYVE/PHD zinc finger"/>
    <property type="match status" value="2"/>
</dbReference>
<dbReference type="InterPro" id="IPR011011">
    <property type="entry name" value="Znf_FYVE_PHD"/>
</dbReference>
<dbReference type="InterPro" id="IPR019787">
    <property type="entry name" value="Znf_PHD-finger"/>
</dbReference>
<keyword evidence="3" id="KW-0862">Zinc</keyword>
<dbReference type="Pfam" id="PF00628">
    <property type="entry name" value="PHD"/>
    <property type="match status" value="2"/>
</dbReference>
<comment type="caution">
    <text evidence="7">The sequence shown here is derived from an EMBL/GenBank/DDBJ whole genome shotgun (WGS) entry which is preliminary data.</text>
</comment>
<dbReference type="Proteomes" id="UP000198211">
    <property type="component" value="Unassembled WGS sequence"/>
</dbReference>
<keyword evidence="1" id="KW-0479">Metal-binding</keyword>
<accession>A0A225WZ94</accession>
<feature type="compositionally biased region" description="Basic residues" evidence="5">
    <location>
        <begin position="82"/>
        <end position="95"/>
    </location>
</feature>
<feature type="region of interest" description="Disordered" evidence="5">
    <location>
        <begin position="240"/>
        <end position="467"/>
    </location>
</feature>
<feature type="compositionally biased region" description="Polar residues" evidence="5">
    <location>
        <begin position="422"/>
        <end position="441"/>
    </location>
</feature>
<evidence type="ECO:0000313" key="8">
    <source>
        <dbReference type="Proteomes" id="UP000198211"/>
    </source>
</evidence>
<dbReference type="STRING" id="4795.A0A225WZ94"/>
<keyword evidence="2 4" id="KW-0863">Zinc-finger</keyword>
<dbReference type="InterPro" id="IPR001965">
    <property type="entry name" value="Znf_PHD"/>
</dbReference>
<feature type="compositionally biased region" description="Basic residues" evidence="5">
    <location>
        <begin position="457"/>
        <end position="467"/>
    </location>
</feature>
<keyword evidence="8" id="KW-1185">Reference proteome</keyword>
<dbReference type="AlphaFoldDB" id="A0A225WZ94"/>
<dbReference type="EMBL" id="NBNE01000083">
    <property type="protein sequence ID" value="OWZ23135.1"/>
    <property type="molecule type" value="Genomic_DNA"/>
</dbReference>
<dbReference type="PROSITE" id="PS50016">
    <property type="entry name" value="ZF_PHD_2"/>
    <property type="match status" value="1"/>
</dbReference>
<dbReference type="SMART" id="SM00249">
    <property type="entry name" value="PHD"/>
    <property type="match status" value="2"/>
</dbReference>
<name>A0A225WZ94_9STRA</name>
<feature type="compositionally biased region" description="Polar residues" evidence="5">
    <location>
        <begin position="405"/>
        <end position="415"/>
    </location>
</feature>
<evidence type="ECO:0000256" key="4">
    <source>
        <dbReference type="PROSITE-ProRule" id="PRU00146"/>
    </source>
</evidence>
<reference evidence="8" key="1">
    <citation type="submission" date="2017-03" db="EMBL/GenBank/DDBJ databases">
        <title>Phytopthora megakarya and P. palmivora, two closely related causual agents of cacao black pod achieved similar genome size and gene model numbers by different mechanisms.</title>
        <authorList>
            <person name="Ali S."/>
            <person name="Shao J."/>
            <person name="Larry D.J."/>
            <person name="Kronmiller B."/>
            <person name="Shen D."/>
            <person name="Strem M.D."/>
            <person name="Melnick R.L."/>
            <person name="Guiltinan M.J."/>
            <person name="Tyler B.M."/>
            <person name="Meinhardt L.W."/>
            <person name="Bailey B.A."/>
        </authorList>
    </citation>
    <scope>NUCLEOTIDE SEQUENCE [LARGE SCALE GENOMIC DNA]</scope>
    <source>
        <strain evidence="8">zdho120</strain>
    </source>
</reference>
<dbReference type="PANTHER" id="PTHR46201:SF9">
    <property type="entry name" value="PHD FINGER PROTEIN MALE MEIOCYTE DEATH 1"/>
    <property type="match status" value="1"/>
</dbReference>
<evidence type="ECO:0000256" key="5">
    <source>
        <dbReference type="SAM" id="MobiDB-lite"/>
    </source>
</evidence>
<evidence type="ECO:0000259" key="6">
    <source>
        <dbReference type="PROSITE" id="PS50016"/>
    </source>
</evidence>